<dbReference type="RefSeq" id="WP_165888429.1">
    <property type="nucleotide sequence ID" value="NZ_CP015030.1"/>
</dbReference>
<evidence type="ECO:0000313" key="2">
    <source>
        <dbReference type="Proteomes" id="UP000501366"/>
    </source>
</evidence>
<evidence type="ECO:0000313" key="1">
    <source>
        <dbReference type="EMBL" id="QIM66174.1"/>
    </source>
</evidence>
<gene>
    <name evidence="1" type="ORF">A4G16_01675</name>
</gene>
<protein>
    <recommendedName>
        <fullName evidence="3">N-acetylneuraminyllactose-binding fibrillar hemagglutinin receptor-binding subunit</fullName>
    </recommendedName>
</protein>
<dbReference type="KEGG" id="mgra:A4G16_01675"/>
<reference evidence="1 2" key="1">
    <citation type="submission" date="2016-03" db="EMBL/GenBank/DDBJ databases">
        <authorList>
            <person name="Bojesen A.M."/>
            <person name="Planet P."/>
            <person name="Hansen M.J."/>
        </authorList>
    </citation>
    <scope>NUCLEOTIDE SEQUENCE [LARGE SCALE GENOMIC DNA]</scope>
    <source>
        <strain evidence="1 2">B 234/94</strain>
    </source>
</reference>
<dbReference type="Proteomes" id="UP000501366">
    <property type="component" value="Chromosome"/>
</dbReference>
<name>A0A6G8JGM9_9PAST</name>
<dbReference type="AlphaFoldDB" id="A0A6G8JGM9"/>
<dbReference type="PROSITE" id="PS51257">
    <property type="entry name" value="PROKAR_LIPOPROTEIN"/>
    <property type="match status" value="1"/>
</dbReference>
<proteinExistence type="predicted"/>
<dbReference type="EMBL" id="CP015030">
    <property type="protein sequence ID" value="QIM66174.1"/>
    <property type="molecule type" value="Genomic_DNA"/>
</dbReference>
<sequence length="236" mass="26657">MKNLIIVCGLFLVGCTNPEMQQRISNYQTLINNSKEVTVFYNSQEFQEVKVEESKASENKKAGILPYLISLKIDDIVTDRNKAKSNKYTINFNEKLKGIYEKNSMNTDFTNAFVTQLKTKGYDVKVIEANESSIEKDKSQKGLKIFLHIETGYLSPPNSLLFEPNRVVNYQVMHDSNILSLGKVGGVGGWLGDKYTTYEKLSADAENARNIIKKYLMEEVDSTVKQVLTIGSSNIQ</sequence>
<accession>A0A6G8JGM9</accession>
<organism evidence="1 2">
    <name type="scientific">Mannheimia granulomatis</name>
    <dbReference type="NCBI Taxonomy" id="85402"/>
    <lineage>
        <taxon>Bacteria</taxon>
        <taxon>Pseudomonadati</taxon>
        <taxon>Pseudomonadota</taxon>
        <taxon>Gammaproteobacteria</taxon>
        <taxon>Pasteurellales</taxon>
        <taxon>Pasteurellaceae</taxon>
        <taxon>Mannheimia</taxon>
    </lineage>
</organism>
<evidence type="ECO:0008006" key="3">
    <source>
        <dbReference type="Google" id="ProtNLM"/>
    </source>
</evidence>